<dbReference type="SMART" id="SM00225">
    <property type="entry name" value="BTB"/>
    <property type="match status" value="2"/>
</dbReference>
<evidence type="ECO:0000313" key="3">
    <source>
        <dbReference type="EMBL" id="CAE0824903.1"/>
    </source>
</evidence>
<protein>
    <recommendedName>
        <fullName evidence="1">BTB domain-containing protein</fullName>
    </recommendedName>
</protein>
<dbReference type="InterPro" id="IPR051481">
    <property type="entry name" value="BTB-POZ/Galectin-3-binding"/>
</dbReference>
<sequence length="400" mass="44546">MSLGGQLFSLTFATEPPHGAPGAHVTCDCVLRSMDNALRFYVHSNILRARAPPLGQLAVGTDRSHGVCVPSSARVLRALVEFVYTDHCPLALLKRVELQTLSALAQRYAMPALMAHVNRRIAPMIMTIPHGIETSGGDAHAVASAGPRAAPPSLHEDIMALIDHPDLTDVVLQSPGGGFQALTCCSVLAARSEFFRELLSGRWGLPQDDMGRKLLELPAELPEQPLRDLLQYLHGGDVGLKWLPPMALERVQGLMEWGRFLLMPELVDHCQEYFRRRVQVGSIVTVWSIAEHFELEELQEWIVHYCIRNFQELAGSDEFAVVPRGLLRQVLRTGRLEASSGWLLAALERWARLQLQRDSQAFLQLSSEKLADFLRDLLPPCTIFNAANRAFLMQGWEITV</sequence>
<dbReference type="Gene3D" id="1.25.40.420">
    <property type="match status" value="1"/>
</dbReference>
<evidence type="ECO:0000313" key="2">
    <source>
        <dbReference type="EMBL" id="CAE0824902.1"/>
    </source>
</evidence>
<dbReference type="PANTHER" id="PTHR24410:SF23">
    <property type="entry name" value="BTB DOMAIN-CONTAINING PROTEIN-RELATED"/>
    <property type="match status" value="1"/>
</dbReference>
<gene>
    <name evidence="2" type="ORF">EGYM00163_LOCUS36145</name>
    <name evidence="3" type="ORF">EGYM00163_LOCUS36146</name>
</gene>
<proteinExistence type="predicted"/>
<dbReference type="AlphaFoldDB" id="A0A6T2E9X0"/>
<dbReference type="EMBL" id="HBJA01104769">
    <property type="protein sequence ID" value="CAE0824903.1"/>
    <property type="molecule type" value="Transcribed_RNA"/>
</dbReference>
<organism evidence="3">
    <name type="scientific">Eutreptiella gymnastica</name>
    <dbReference type="NCBI Taxonomy" id="73025"/>
    <lineage>
        <taxon>Eukaryota</taxon>
        <taxon>Discoba</taxon>
        <taxon>Euglenozoa</taxon>
        <taxon>Euglenida</taxon>
        <taxon>Spirocuta</taxon>
        <taxon>Euglenophyceae</taxon>
        <taxon>Eutreptiales</taxon>
        <taxon>Eutreptiaceae</taxon>
        <taxon>Eutreptiella</taxon>
    </lineage>
</organism>
<evidence type="ECO:0000259" key="1">
    <source>
        <dbReference type="PROSITE" id="PS50097"/>
    </source>
</evidence>
<dbReference type="CDD" id="cd18186">
    <property type="entry name" value="BTB_POZ_ZBTB_KLHL-like"/>
    <property type="match status" value="2"/>
</dbReference>
<dbReference type="InterPro" id="IPR000210">
    <property type="entry name" value="BTB/POZ_dom"/>
</dbReference>
<feature type="domain" description="BTB" evidence="1">
    <location>
        <begin position="168"/>
        <end position="242"/>
    </location>
</feature>
<reference evidence="3" key="1">
    <citation type="submission" date="2021-01" db="EMBL/GenBank/DDBJ databases">
        <authorList>
            <person name="Corre E."/>
            <person name="Pelletier E."/>
            <person name="Niang G."/>
            <person name="Scheremetjew M."/>
            <person name="Finn R."/>
            <person name="Kale V."/>
            <person name="Holt S."/>
            <person name="Cochrane G."/>
            <person name="Meng A."/>
            <person name="Brown T."/>
            <person name="Cohen L."/>
        </authorList>
    </citation>
    <scope>NUCLEOTIDE SEQUENCE</scope>
    <source>
        <strain evidence="3">CCMP1594</strain>
    </source>
</reference>
<dbReference type="InterPro" id="IPR011705">
    <property type="entry name" value="BACK"/>
</dbReference>
<dbReference type="PROSITE" id="PS50097">
    <property type="entry name" value="BTB"/>
    <property type="match status" value="1"/>
</dbReference>
<dbReference type="SUPFAM" id="SSF54695">
    <property type="entry name" value="POZ domain"/>
    <property type="match status" value="2"/>
</dbReference>
<dbReference type="Gene3D" id="3.30.710.10">
    <property type="entry name" value="Potassium Channel Kv1.1, Chain A"/>
    <property type="match status" value="2"/>
</dbReference>
<dbReference type="Pfam" id="PF07707">
    <property type="entry name" value="BACK"/>
    <property type="match status" value="1"/>
</dbReference>
<accession>A0A6T2E9X0</accession>
<dbReference type="InterPro" id="IPR011333">
    <property type="entry name" value="SKP1/BTB/POZ_sf"/>
</dbReference>
<dbReference type="CDD" id="cd14733">
    <property type="entry name" value="BACK"/>
    <property type="match status" value="1"/>
</dbReference>
<dbReference type="Pfam" id="PF00651">
    <property type="entry name" value="BTB"/>
    <property type="match status" value="2"/>
</dbReference>
<dbReference type="PANTHER" id="PTHR24410">
    <property type="entry name" value="HL07962P-RELATED"/>
    <property type="match status" value="1"/>
</dbReference>
<name>A0A6T2E9X0_9EUGL</name>
<dbReference type="EMBL" id="HBJA01104768">
    <property type="protein sequence ID" value="CAE0824902.1"/>
    <property type="molecule type" value="Transcribed_RNA"/>
</dbReference>